<dbReference type="CDD" id="cd06263">
    <property type="entry name" value="MAM"/>
    <property type="match status" value="1"/>
</dbReference>
<dbReference type="STRING" id="283909.R7U182"/>
<reference evidence="3" key="3">
    <citation type="submission" date="2015-06" db="UniProtKB">
        <authorList>
            <consortium name="EnsemblMetazoa"/>
        </authorList>
    </citation>
    <scope>IDENTIFICATION</scope>
</reference>
<dbReference type="InterPro" id="IPR051560">
    <property type="entry name" value="MAM_domain-containing"/>
</dbReference>
<organism evidence="2">
    <name type="scientific">Capitella teleta</name>
    <name type="common">Polychaete worm</name>
    <dbReference type="NCBI Taxonomy" id="283909"/>
    <lineage>
        <taxon>Eukaryota</taxon>
        <taxon>Metazoa</taxon>
        <taxon>Spiralia</taxon>
        <taxon>Lophotrochozoa</taxon>
        <taxon>Annelida</taxon>
        <taxon>Polychaeta</taxon>
        <taxon>Sedentaria</taxon>
        <taxon>Scolecida</taxon>
        <taxon>Capitellidae</taxon>
        <taxon>Capitella</taxon>
    </lineage>
</organism>
<dbReference type="EnsemblMetazoa" id="CapteT106033">
    <property type="protein sequence ID" value="CapteP106033"/>
    <property type="gene ID" value="CapteG106033"/>
</dbReference>
<sequence>ECNFDEGLCDLKQELDDDVDWTRLDAGTPSKYTGPTAGQGGSGWFLYLEATDRAIADTARLSNSNTFTFKSTLCIDFFYHMYGKHMGTLKVILLDRTSQEHVVWQRTGNQGITWLHQLITYSTCYLFVKIVWEVTRGNGYRSDFALDTISVTDGPCQDDSSRVTVNPPEGKVLTVNQEPIINMHSEELEALQNQ</sequence>
<dbReference type="EMBL" id="AMQN01011134">
    <property type="status" value="NOT_ANNOTATED_CDS"/>
    <property type="molecule type" value="Genomic_DNA"/>
</dbReference>
<dbReference type="SMART" id="SM00137">
    <property type="entry name" value="MAM"/>
    <property type="match status" value="1"/>
</dbReference>
<dbReference type="EMBL" id="KB308715">
    <property type="protein sequence ID" value="ELT96945.1"/>
    <property type="molecule type" value="Genomic_DNA"/>
</dbReference>
<dbReference type="EMBL" id="AMQN01011136">
    <property type="status" value="NOT_ANNOTATED_CDS"/>
    <property type="molecule type" value="Genomic_DNA"/>
</dbReference>
<dbReference type="SUPFAM" id="SSF49899">
    <property type="entry name" value="Concanavalin A-like lectins/glucanases"/>
    <property type="match status" value="1"/>
</dbReference>
<reference evidence="4" key="1">
    <citation type="submission" date="2012-12" db="EMBL/GenBank/DDBJ databases">
        <authorList>
            <person name="Hellsten U."/>
            <person name="Grimwood J."/>
            <person name="Chapman J.A."/>
            <person name="Shapiro H."/>
            <person name="Aerts A."/>
            <person name="Otillar R.P."/>
            <person name="Terry A.Y."/>
            <person name="Boore J.L."/>
            <person name="Simakov O."/>
            <person name="Marletaz F."/>
            <person name="Cho S.-J."/>
            <person name="Edsinger-Gonzales E."/>
            <person name="Havlak P."/>
            <person name="Kuo D.-H."/>
            <person name="Larsson T."/>
            <person name="Lv J."/>
            <person name="Arendt D."/>
            <person name="Savage R."/>
            <person name="Osoegawa K."/>
            <person name="de Jong P."/>
            <person name="Lindberg D.R."/>
            <person name="Seaver E.C."/>
            <person name="Weisblat D.A."/>
            <person name="Putnam N.H."/>
            <person name="Grigoriev I.V."/>
            <person name="Rokhsar D.S."/>
        </authorList>
    </citation>
    <scope>NUCLEOTIDE SEQUENCE</scope>
    <source>
        <strain evidence="4">I ESC-2004</strain>
    </source>
</reference>
<accession>R7U182</accession>
<dbReference type="PANTHER" id="PTHR23282:SF142">
    <property type="entry name" value="MAM DOMAIN-CONTAINING PROTEIN"/>
    <property type="match status" value="1"/>
</dbReference>
<keyword evidence="4" id="KW-1185">Reference proteome</keyword>
<evidence type="ECO:0000313" key="2">
    <source>
        <dbReference type="EMBL" id="ELT96945.1"/>
    </source>
</evidence>
<dbReference type="EMBL" id="AMQN01011135">
    <property type="status" value="NOT_ANNOTATED_CDS"/>
    <property type="molecule type" value="Genomic_DNA"/>
</dbReference>
<name>R7U182_CAPTE</name>
<dbReference type="InterPro" id="IPR013320">
    <property type="entry name" value="ConA-like_dom_sf"/>
</dbReference>
<dbReference type="PANTHER" id="PTHR23282">
    <property type="entry name" value="APICAL ENDOSOMAL GLYCOPROTEIN PRECURSOR"/>
    <property type="match status" value="1"/>
</dbReference>
<dbReference type="PROSITE" id="PS50060">
    <property type="entry name" value="MAM_2"/>
    <property type="match status" value="1"/>
</dbReference>
<reference evidence="2 4" key="2">
    <citation type="journal article" date="2013" name="Nature">
        <title>Insights into bilaterian evolution from three spiralian genomes.</title>
        <authorList>
            <person name="Simakov O."/>
            <person name="Marletaz F."/>
            <person name="Cho S.J."/>
            <person name="Edsinger-Gonzales E."/>
            <person name="Havlak P."/>
            <person name="Hellsten U."/>
            <person name="Kuo D.H."/>
            <person name="Larsson T."/>
            <person name="Lv J."/>
            <person name="Arendt D."/>
            <person name="Savage R."/>
            <person name="Osoegawa K."/>
            <person name="de Jong P."/>
            <person name="Grimwood J."/>
            <person name="Chapman J.A."/>
            <person name="Shapiro H."/>
            <person name="Aerts A."/>
            <person name="Otillar R.P."/>
            <person name="Terry A.Y."/>
            <person name="Boore J.L."/>
            <person name="Grigoriev I.V."/>
            <person name="Lindberg D.R."/>
            <person name="Seaver E.C."/>
            <person name="Weisblat D.A."/>
            <person name="Putnam N.H."/>
            <person name="Rokhsar D.S."/>
        </authorList>
    </citation>
    <scope>NUCLEOTIDE SEQUENCE</scope>
    <source>
        <strain evidence="2 4">I ESC-2004</strain>
    </source>
</reference>
<dbReference type="Gene3D" id="2.60.120.200">
    <property type="match status" value="1"/>
</dbReference>
<protein>
    <recommendedName>
        <fullName evidence="1">MAM domain-containing protein</fullName>
    </recommendedName>
</protein>
<dbReference type="Pfam" id="PF00629">
    <property type="entry name" value="MAM"/>
    <property type="match status" value="1"/>
</dbReference>
<feature type="domain" description="MAM" evidence="1">
    <location>
        <begin position="1"/>
        <end position="158"/>
    </location>
</feature>
<evidence type="ECO:0000313" key="3">
    <source>
        <dbReference type="EnsemblMetazoa" id="CapteP106033"/>
    </source>
</evidence>
<dbReference type="InterPro" id="IPR000998">
    <property type="entry name" value="MAM_dom"/>
</dbReference>
<dbReference type="OMA" id="CEWEDIS"/>
<dbReference type="PRINTS" id="PR00020">
    <property type="entry name" value="MAMDOMAIN"/>
</dbReference>
<dbReference type="AlphaFoldDB" id="R7U182"/>
<proteinExistence type="predicted"/>
<dbReference type="EMBL" id="AMQN01011137">
    <property type="status" value="NOT_ANNOTATED_CDS"/>
    <property type="molecule type" value="Genomic_DNA"/>
</dbReference>
<gene>
    <name evidence="2" type="ORF">CAPTEDRAFT_106033</name>
</gene>
<dbReference type="OrthoDB" id="6107927at2759"/>
<dbReference type="Proteomes" id="UP000014760">
    <property type="component" value="Unassembled WGS sequence"/>
</dbReference>
<dbReference type="GO" id="GO:0016020">
    <property type="term" value="C:membrane"/>
    <property type="evidence" value="ECO:0007669"/>
    <property type="project" value="InterPro"/>
</dbReference>
<feature type="non-terminal residue" evidence="2">
    <location>
        <position position="1"/>
    </location>
</feature>
<evidence type="ECO:0000259" key="1">
    <source>
        <dbReference type="PROSITE" id="PS50060"/>
    </source>
</evidence>
<dbReference type="HOGENOM" id="CLU_098682_0_1_1"/>
<evidence type="ECO:0000313" key="4">
    <source>
        <dbReference type="Proteomes" id="UP000014760"/>
    </source>
</evidence>